<keyword evidence="2" id="KW-1185">Reference proteome</keyword>
<dbReference type="Proteomes" id="UP000317178">
    <property type="component" value="Chromosome"/>
</dbReference>
<organism evidence="1 2">
    <name type="scientific">Polystyrenella longa</name>
    <dbReference type="NCBI Taxonomy" id="2528007"/>
    <lineage>
        <taxon>Bacteria</taxon>
        <taxon>Pseudomonadati</taxon>
        <taxon>Planctomycetota</taxon>
        <taxon>Planctomycetia</taxon>
        <taxon>Planctomycetales</taxon>
        <taxon>Planctomycetaceae</taxon>
        <taxon>Polystyrenella</taxon>
    </lineage>
</organism>
<protein>
    <recommendedName>
        <fullName evidence="3">Phospholipase C/D domain-containing protein</fullName>
    </recommendedName>
</protein>
<gene>
    <name evidence="1" type="ORF">Pla110_31280</name>
</gene>
<dbReference type="RefSeq" id="WP_144996689.1">
    <property type="nucleotide sequence ID" value="NZ_CP036281.1"/>
</dbReference>
<name>A0A518CQ78_9PLAN</name>
<dbReference type="KEGG" id="plon:Pla110_31280"/>
<reference evidence="1 2" key="1">
    <citation type="submission" date="2019-02" db="EMBL/GenBank/DDBJ databases">
        <title>Deep-cultivation of Planctomycetes and their phenomic and genomic characterization uncovers novel biology.</title>
        <authorList>
            <person name="Wiegand S."/>
            <person name="Jogler M."/>
            <person name="Boedeker C."/>
            <person name="Pinto D."/>
            <person name="Vollmers J."/>
            <person name="Rivas-Marin E."/>
            <person name="Kohn T."/>
            <person name="Peeters S.H."/>
            <person name="Heuer A."/>
            <person name="Rast P."/>
            <person name="Oberbeckmann S."/>
            <person name="Bunk B."/>
            <person name="Jeske O."/>
            <person name="Meyerdierks A."/>
            <person name="Storesund J.E."/>
            <person name="Kallscheuer N."/>
            <person name="Luecker S."/>
            <person name="Lage O.M."/>
            <person name="Pohl T."/>
            <person name="Merkel B.J."/>
            <person name="Hornburger P."/>
            <person name="Mueller R.-W."/>
            <person name="Bruemmer F."/>
            <person name="Labrenz M."/>
            <person name="Spormann A.M."/>
            <person name="Op den Camp H."/>
            <person name="Overmann J."/>
            <person name="Amann R."/>
            <person name="Jetten M.S.M."/>
            <person name="Mascher T."/>
            <person name="Medema M.H."/>
            <person name="Devos D.P."/>
            <person name="Kaster A.-K."/>
            <person name="Ovreas L."/>
            <person name="Rohde M."/>
            <person name="Galperin M.Y."/>
            <person name="Jogler C."/>
        </authorList>
    </citation>
    <scope>NUCLEOTIDE SEQUENCE [LARGE SCALE GENOMIC DNA]</scope>
    <source>
        <strain evidence="1 2">Pla110</strain>
    </source>
</reference>
<evidence type="ECO:0008006" key="3">
    <source>
        <dbReference type="Google" id="ProtNLM"/>
    </source>
</evidence>
<accession>A0A518CQ78</accession>
<dbReference type="AlphaFoldDB" id="A0A518CQ78"/>
<evidence type="ECO:0000313" key="2">
    <source>
        <dbReference type="Proteomes" id="UP000317178"/>
    </source>
</evidence>
<dbReference type="OrthoDB" id="269293at2"/>
<sequence>MNFFAHGIRFLDEPYFLVGTAIPDMLSVADRKVRMRSRLVEPHVDGSGSEVDLVARGVLQHLNDDDWFHTTLPFYDLSGKLSLMFRELQPPSDKFYPGFLGHIVTEMLLDAVLIEQFPGKIEQYYHAFEEIEPGKIEEVVNLMGTRQTDRLAPLIPRFSHERFLEDYLDLSKMLYRLNQVMRRVTLAPLPDETVELLIEMKIMVERNWRGLLPEDRFVIT</sequence>
<dbReference type="EMBL" id="CP036281">
    <property type="protein sequence ID" value="QDU81387.1"/>
    <property type="molecule type" value="Genomic_DNA"/>
</dbReference>
<proteinExistence type="predicted"/>
<evidence type="ECO:0000313" key="1">
    <source>
        <dbReference type="EMBL" id="QDU81387.1"/>
    </source>
</evidence>